<name>A0ABT9NDZ5_9ACTO</name>
<dbReference type="SUPFAM" id="SSF53474">
    <property type="entry name" value="alpha/beta-Hydrolases"/>
    <property type="match status" value="1"/>
</dbReference>
<dbReference type="PANTHER" id="PTHR43265:SF1">
    <property type="entry name" value="ESTERASE ESTD"/>
    <property type="match status" value="1"/>
</dbReference>
<evidence type="ECO:0000313" key="2">
    <source>
        <dbReference type="EMBL" id="MDP9805607.1"/>
    </source>
</evidence>
<organism evidence="2 3">
    <name type="scientific">Trueperella bonasi</name>
    <dbReference type="NCBI Taxonomy" id="312286"/>
    <lineage>
        <taxon>Bacteria</taxon>
        <taxon>Bacillati</taxon>
        <taxon>Actinomycetota</taxon>
        <taxon>Actinomycetes</taxon>
        <taxon>Actinomycetales</taxon>
        <taxon>Actinomycetaceae</taxon>
        <taxon>Trueperella</taxon>
    </lineage>
</organism>
<feature type="transmembrane region" description="Helical" evidence="1">
    <location>
        <begin position="391"/>
        <end position="411"/>
    </location>
</feature>
<dbReference type="Proteomes" id="UP001243212">
    <property type="component" value="Unassembled WGS sequence"/>
</dbReference>
<dbReference type="EMBL" id="JAUSQX010000001">
    <property type="protein sequence ID" value="MDP9805607.1"/>
    <property type="molecule type" value="Genomic_DNA"/>
</dbReference>
<dbReference type="Gene3D" id="3.40.50.1820">
    <property type="entry name" value="alpha/beta hydrolase"/>
    <property type="match status" value="1"/>
</dbReference>
<reference evidence="2 3" key="1">
    <citation type="submission" date="2023-07" db="EMBL/GenBank/DDBJ databases">
        <title>Sequencing the genomes of 1000 actinobacteria strains.</title>
        <authorList>
            <person name="Klenk H.-P."/>
        </authorList>
    </citation>
    <scope>NUCLEOTIDE SEQUENCE [LARGE SCALE GENOMIC DNA]</scope>
    <source>
        <strain evidence="2 3">DSM 17163</strain>
    </source>
</reference>
<dbReference type="RefSeq" id="WP_307681880.1">
    <property type="nucleotide sequence ID" value="NZ_JAUSQX010000001.1"/>
</dbReference>
<sequence length="490" mass="53234">MPLVVIWLVTVLILGTWGVWAGPGWSPQPMTNLIVPTTTSTHISTAIPTPDVGTYTVTESVHEITGPQGQPLKVTLRKPEGVDGQRPGVVLLHGTGTSTHQAFKQHATWLASAGIVTAVPDKMTESYTALSRDYQALAEGYHAVADWLREQPSVYRRDVGYYAESEGALIAPISVVRDQRASFLILVSDPVMPIREQGALAAVTYLRQLGVPDQIYSAIPRLISGAIADGNFLYANFDPSPYHRQITQPVFMAYGTNDLSMPIVQGPIMLAEDLAKAENTDLVLRYYENADHGLRINGELQQDPYQDIADFINDLPSSVQMSNQVAGAQPRQDYIAQTIDTPRWFGSGDAMITLLAAGVLLVVIGAAMTTVGRLPILGHQQTYRGVGRPMVASAAMVILSWLAFLGYVIAIANLALSYETNRWVVQGGWLGIQLLSLGAVFLLVRAGRTWADTPMLTREAGANLRVLLCGQVLLLFALAYWGVYPSPLTP</sequence>
<dbReference type="InterPro" id="IPR053145">
    <property type="entry name" value="AB_hydrolase_Est10"/>
</dbReference>
<feature type="transmembrane region" description="Helical" evidence="1">
    <location>
        <begin position="350"/>
        <end position="371"/>
    </location>
</feature>
<keyword evidence="1" id="KW-1133">Transmembrane helix</keyword>
<keyword evidence="1" id="KW-0812">Transmembrane</keyword>
<proteinExistence type="predicted"/>
<dbReference type="InterPro" id="IPR029058">
    <property type="entry name" value="AB_hydrolase_fold"/>
</dbReference>
<protein>
    <submittedName>
        <fullName evidence="2">Esterase</fullName>
    </submittedName>
</protein>
<gene>
    <name evidence="2" type="ORF">J2S70_000189</name>
</gene>
<evidence type="ECO:0000313" key="3">
    <source>
        <dbReference type="Proteomes" id="UP001243212"/>
    </source>
</evidence>
<feature type="transmembrane region" description="Helical" evidence="1">
    <location>
        <begin position="423"/>
        <end position="444"/>
    </location>
</feature>
<keyword evidence="1" id="KW-0472">Membrane</keyword>
<dbReference type="PANTHER" id="PTHR43265">
    <property type="entry name" value="ESTERASE ESTD"/>
    <property type="match status" value="1"/>
</dbReference>
<comment type="caution">
    <text evidence="2">The sequence shown here is derived from an EMBL/GenBank/DDBJ whole genome shotgun (WGS) entry which is preliminary data.</text>
</comment>
<evidence type="ECO:0000256" key="1">
    <source>
        <dbReference type="SAM" id="Phobius"/>
    </source>
</evidence>
<accession>A0ABT9NDZ5</accession>
<feature type="transmembrane region" description="Helical" evidence="1">
    <location>
        <begin position="464"/>
        <end position="484"/>
    </location>
</feature>
<keyword evidence="3" id="KW-1185">Reference proteome</keyword>